<dbReference type="InterPro" id="IPR028357">
    <property type="entry name" value="UDPglc_DH_bac"/>
</dbReference>
<evidence type="ECO:0000256" key="4">
    <source>
        <dbReference type="ARBA" id="ARBA00015132"/>
    </source>
</evidence>
<dbReference type="Pfam" id="PF03721">
    <property type="entry name" value="UDPG_MGDP_dh_N"/>
    <property type="match status" value="1"/>
</dbReference>
<accession>A0ABX1WW11</accession>
<evidence type="ECO:0000256" key="3">
    <source>
        <dbReference type="ARBA" id="ARBA00012954"/>
    </source>
</evidence>
<evidence type="ECO:0000256" key="5">
    <source>
        <dbReference type="ARBA" id="ARBA00023002"/>
    </source>
</evidence>
<dbReference type="InterPro" id="IPR014026">
    <property type="entry name" value="UDP-Glc/GDP-Man_DH_dimer"/>
</dbReference>
<dbReference type="SUPFAM" id="SSF48179">
    <property type="entry name" value="6-phosphogluconate dehydrogenase C-terminal domain-like"/>
    <property type="match status" value="1"/>
</dbReference>
<dbReference type="SUPFAM" id="SSF52413">
    <property type="entry name" value="UDP-glucose/GDP-mannose dehydrogenase C-terminal domain"/>
    <property type="match status" value="1"/>
</dbReference>
<evidence type="ECO:0000256" key="1">
    <source>
        <dbReference type="ARBA" id="ARBA00004701"/>
    </source>
</evidence>
<sequence length="449" mass="50047">MNITIVGTGYVGLVSGTCFAETGINVTCVDVDQKKIDNLNKGIIPIYEPGLEPMVKRNMEKGRLFFSTSLKDCLGEADAVFIAVGTPPDEDGSADLQYVIGVAREIGKHMQHYMVVVTKSTVPIGTAKKVKAAIQEELDKRNSDLTFDVASNPEFLKEGAAIDDFLKPDRVVIGTESEKAQKVMKRLYKPFLLNNHPVIFMDIPSAEMTKYAANSMLATKISFMNDIANLCEIVGADVNNVRRGIGSDSRIGNKFIYPGTGYGGSCFPKDVQALVKTSEQEGHPLEILKSVEFVNNRQKSILYRKVMAHFDGDLKGKKFGIWGLSFKPNTDDMREAPALVVIDKLLKEGAEVVAYDPVAMEECERRIGDSIQYAKDQYEALIDADALIVITEWNEFKVPNFRVMEKLLKNKIIFDGRNIYDMEDMIDNEYIYYSIGREVVGIDQKVLAK</sequence>
<evidence type="ECO:0000313" key="11">
    <source>
        <dbReference type="Proteomes" id="UP000732105"/>
    </source>
</evidence>
<dbReference type="PANTHER" id="PTHR43750:SF3">
    <property type="entry name" value="UDP-GLUCOSE 6-DEHYDROGENASE TUAD"/>
    <property type="match status" value="1"/>
</dbReference>
<evidence type="ECO:0000256" key="8">
    <source>
        <dbReference type="PIRNR" id="PIRNR000124"/>
    </source>
</evidence>
<dbReference type="InterPro" id="IPR036291">
    <property type="entry name" value="NAD(P)-bd_dom_sf"/>
</dbReference>
<keyword evidence="6 8" id="KW-0520">NAD</keyword>
<keyword evidence="5 8" id="KW-0560">Oxidoreductase</keyword>
<evidence type="ECO:0000256" key="6">
    <source>
        <dbReference type="ARBA" id="ARBA00023027"/>
    </source>
</evidence>
<reference evidence="10 11" key="1">
    <citation type="submission" date="2018-12" db="EMBL/GenBank/DDBJ databases">
        <title>Marinifilum JC070 sp. nov., a marine bacterium isolated from Yongle Blue Hole in the South China Sea.</title>
        <authorList>
            <person name="Fu T."/>
        </authorList>
    </citation>
    <scope>NUCLEOTIDE SEQUENCE [LARGE SCALE GENOMIC DNA]</scope>
    <source>
        <strain evidence="10 11">JC070</strain>
    </source>
</reference>
<dbReference type="InterPro" id="IPR008927">
    <property type="entry name" value="6-PGluconate_DH-like_C_sf"/>
</dbReference>
<dbReference type="InterPro" id="IPR036220">
    <property type="entry name" value="UDP-Glc/GDP-Man_DH_C_sf"/>
</dbReference>
<dbReference type="PIRSF" id="PIRSF500134">
    <property type="entry name" value="UDPglc_DH_bac"/>
    <property type="match status" value="1"/>
</dbReference>
<comment type="similarity">
    <text evidence="2 8">Belongs to the UDP-glucose/GDP-mannose dehydrogenase family.</text>
</comment>
<dbReference type="Pfam" id="PF03720">
    <property type="entry name" value="UDPG_MGDP_dh_C"/>
    <property type="match status" value="1"/>
</dbReference>
<keyword evidence="11" id="KW-1185">Reference proteome</keyword>
<dbReference type="PIRSF" id="PIRSF000124">
    <property type="entry name" value="UDPglc_GDPman_dh"/>
    <property type="match status" value="1"/>
</dbReference>
<evidence type="ECO:0000256" key="7">
    <source>
        <dbReference type="ARBA" id="ARBA00047473"/>
    </source>
</evidence>
<proteinExistence type="inferred from homology"/>
<dbReference type="InterPro" id="IPR017476">
    <property type="entry name" value="UDP-Glc/GDP-Man"/>
</dbReference>
<evidence type="ECO:0000259" key="9">
    <source>
        <dbReference type="SMART" id="SM00984"/>
    </source>
</evidence>
<dbReference type="EMBL" id="RZNH01000016">
    <property type="protein sequence ID" value="NOU60314.1"/>
    <property type="molecule type" value="Genomic_DNA"/>
</dbReference>
<evidence type="ECO:0000313" key="10">
    <source>
        <dbReference type="EMBL" id="NOU60314.1"/>
    </source>
</evidence>
<dbReference type="InterPro" id="IPR001732">
    <property type="entry name" value="UDP-Glc/GDP-Man_DH_N"/>
</dbReference>
<protein>
    <recommendedName>
        <fullName evidence="4 8">UDP-glucose 6-dehydrogenase</fullName>
        <ecNumber evidence="3 8">1.1.1.22</ecNumber>
    </recommendedName>
</protein>
<dbReference type="EC" id="1.1.1.22" evidence="3 8"/>
<feature type="domain" description="UDP-glucose/GDP-mannose dehydrogenase C-terminal" evidence="9">
    <location>
        <begin position="320"/>
        <end position="422"/>
    </location>
</feature>
<dbReference type="RefSeq" id="WP_171595600.1">
    <property type="nucleotide sequence ID" value="NZ_RZNH01000016.1"/>
</dbReference>
<dbReference type="SMART" id="SM00984">
    <property type="entry name" value="UDPG_MGDP_dh_C"/>
    <property type="match status" value="1"/>
</dbReference>
<dbReference type="Gene3D" id="3.40.50.720">
    <property type="entry name" value="NAD(P)-binding Rossmann-like Domain"/>
    <property type="match status" value="2"/>
</dbReference>
<dbReference type="Pfam" id="PF00984">
    <property type="entry name" value="UDPG_MGDP_dh"/>
    <property type="match status" value="1"/>
</dbReference>
<evidence type="ECO:0000256" key="2">
    <source>
        <dbReference type="ARBA" id="ARBA00006601"/>
    </source>
</evidence>
<dbReference type="InterPro" id="IPR014027">
    <property type="entry name" value="UDP-Glc/GDP-Man_DH_C"/>
</dbReference>
<comment type="catalytic activity">
    <reaction evidence="7 8">
        <text>UDP-alpha-D-glucose + 2 NAD(+) + H2O = UDP-alpha-D-glucuronate + 2 NADH + 3 H(+)</text>
        <dbReference type="Rhea" id="RHEA:23596"/>
        <dbReference type="ChEBI" id="CHEBI:15377"/>
        <dbReference type="ChEBI" id="CHEBI:15378"/>
        <dbReference type="ChEBI" id="CHEBI:57540"/>
        <dbReference type="ChEBI" id="CHEBI:57945"/>
        <dbReference type="ChEBI" id="CHEBI:58052"/>
        <dbReference type="ChEBI" id="CHEBI:58885"/>
        <dbReference type="EC" id="1.1.1.22"/>
    </reaction>
</comment>
<dbReference type="Proteomes" id="UP000732105">
    <property type="component" value="Unassembled WGS sequence"/>
</dbReference>
<dbReference type="PANTHER" id="PTHR43750">
    <property type="entry name" value="UDP-GLUCOSE 6-DEHYDROGENASE TUAD"/>
    <property type="match status" value="1"/>
</dbReference>
<gene>
    <name evidence="10" type="ORF">ELS83_10790</name>
</gene>
<comment type="caution">
    <text evidence="10">The sequence shown here is derived from an EMBL/GenBank/DDBJ whole genome shotgun (WGS) entry which is preliminary data.</text>
</comment>
<organism evidence="10 11">
    <name type="scientific">Marinifilum caeruleilacunae</name>
    <dbReference type="NCBI Taxonomy" id="2499076"/>
    <lineage>
        <taxon>Bacteria</taxon>
        <taxon>Pseudomonadati</taxon>
        <taxon>Bacteroidota</taxon>
        <taxon>Bacteroidia</taxon>
        <taxon>Marinilabiliales</taxon>
        <taxon>Marinifilaceae</taxon>
    </lineage>
</organism>
<name>A0ABX1WW11_9BACT</name>
<dbReference type="NCBIfam" id="TIGR03026">
    <property type="entry name" value="NDP-sugDHase"/>
    <property type="match status" value="1"/>
</dbReference>
<dbReference type="Gene3D" id="1.20.5.100">
    <property type="entry name" value="Cytochrome c1, transmembrane anchor, C-terminal"/>
    <property type="match status" value="1"/>
</dbReference>
<comment type="pathway">
    <text evidence="1">Nucleotide-sugar biosynthesis; UDP-alpha-D-glucuronate biosynthesis; UDP-alpha-D-glucuronate from UDP-alpha-D-glucose: step 1/1.</text>
</comment>
<dbReference type="SUPFAM" id="SSF51735">
    <property type="entry name" value="NAD(P)-binding Rossmann-fold domains"/>
    <property type="match status" value="1"/>
</dbReference>